<keyword evidence="2" id="KW-1185">Reference proteome</keyword>
<gene>
    <name evidence="1" type="ORF">RI129_011282</name>
</gene>
<name>A0AAN7V8M1_9COLE</name>
<sequence>MIETVSARSWPSRSLANMRPNSIFSTTAMVYSEMLHMFGDSERRKLGDIISRSLCYSIQINGSTDRQNKDNKFLIARYVSPESPAEVNNLLLL</sequence>
<evidence type="ECO:0000313" key="2">
    <source>
        <dbReference type="Proteomes" id="UP001329430"/>
    </source>
</evidence>
<dbReference type="EMBL" id="JAVRBK010000008">
    <property type="protein sequence ID" value="KAK5640471.1"/>
    <property type="molecule type" value="Genomic_DNA"/>
</dbReference>
<comment type="caution">
    <text evidence="1">The sequence shown here is derived from an EMBL/GenBank/DDBJ whole genome shotgun (WGS) entry which is preliminary data.</text>
</comment>
<dbReference type="Proteomes" id="UP001329430">
    <property type="component" value="Chromosome 8"/>
</dbReference>
<organism evidence="1 2">
    <name type="scientific">Pyrocoelia pectoralis</name>
    <dbReference type="NCBI Taxonomy" id="417401"/>
    <lineage>
        <taxon>Eukaryota</taxon>
        <taxon>Metazoa</taxon>
        <taxon>Ecdysozoa</taxon>
        <taxon>Arthropoda</taxon>
        <taxon>Hexapoda</taxon>
        <taxon>Insecta</taxon>
        <taxon>Pterygota</taxon>
        <taxon>Neoptera</taxon>
        <taxon>Endopterygota</taxon>
        <taxon>Coleoptera</taxon>
        <taxon>Polyphaga</taxon>
        <taxon>Elateriformia</taxon>
        <taxon>Elateroidea</taxon>
        <taxon>Lampyridae</taxon>
        <taxon>Lampyrinae</taxon>
        <taxon>Pyrocoelia</taxon>
    </lineage>
</organism>
<reference evidence="1 2" key="1">
    <citation type="journal article" date="2024" name="Insects">
        <title>An Improved Chromosome-Level Genome Assembly of the Firefly Pyrocoelia pectoralis.</title>
        <authorList>
            <person name="Fu X."/>
            <person name="Meyer-Rochow V.B."/>
            <person name="Ballantyne L."/>
            <person name="Zhu X."/>
        </authorList>
    </citation>
    <scope>NUCLEOTIDE SEQUENCE [LARGE SCALE GENOMIC DNA]</scope>
    <source>
        <strain evidence="1">XCY_ONT2</strain>
    </source>
</reference>
<accession>A0AAN7V8M1</accession>
<proteinExistence type="predicted"/>
<evidence type="ECO:0000313" key="1">
    <source>
        <dbReference type="EMBL" id="KAK5640471.1"/>
    </source>
</evidence>
<dbReference type="AlphaFoldDB" id="A0AAN7V8M1"/>
<protein>
    <submittedName>
        <fullName evidence="1">Uncharacterized protein</fullName>
    </submittedName>
</protein>